<organism evidence="2 3">
    <name type="scientific">Paraburkholderia gardini</name>
    <dbReference type="NCBI Taxonomy" id="2823469"/>
    <lineage>
        <taxon>Bacteria</taxon>
        <taxon>Pseudomonadati</taxon>
        <taxon>Pseudomonadota</taxon>
        <taxon>Betaproteobacteria</taxon>
        <taxon>Burkholderiales</taxon>
        <taxon>Burkholderiaceae</taxon>
        <taxon>Paraburkholderia</taxon>
    </lineage>
</organism>
<reference evidence="2 3" key="1">
    <citation type="submission" date="2021-04" db="EMBL/GenBank/DDBJ databases">
        <authorList>
            <person name="Vanwijnsberghe S."/>
        </authorList>
    </citation>
    <scope>NUCLEOTIDE SEQUENCE [LARGE SCALE GENOMIC DNA]</scope>
    <source>
        <strain evidence="2 3">LMG 32171</strain>
    </source>
</reference>
<accession>A0ABM8U2A3</accession>
<dbReference type="EMBL" id="CAJQYY010000009">
    <property type="protein sequence ID" value="CAG4895570.1"/>
    <property type="molecule type" value="Genomic_DNA"/>
</dbReference>
<sequence length="343" mass="37583">MDNVKLYNYAADAIDSLQQFAANVESRGDTGSAAATRRLVELLRKGEKFLLPNCAEIVDTASLGEAHLELLRLPYPVTVFEAQWEKDDPVTPYVNGMPQMRSSRRIALCWELGDRPGPFPDEEARMREAYPEGGTFVASIYYIDHFGAWHPAAGMVFVPRDFRIAPDAPALPGSVQAELAMSEAGQDMAHGYRFHAEPIPIAEGLFAEAVARFNGDRATALSQILVDTRDELQMMVQACAVLNCANVKTVDVRPSPTAMAMRAAKKKAPLFSYKVLQLAPDAGSDDKHGAGRGTHASPRTHLRRGHIRRLPDRTLWISATLVNRGSANGAVSKDYQILPRQGG</sequence>
<name>A0ABM8U2A3_9BURK</name>
<dbReference type="Pfam" id="PF26125">
    <property type="entry name" value="AcrVA2-like"/>
    <property type="match status" value="1"/>
</dbReference>
<comment type="caution">
    <text evidence="2">The sequence shown here is derived from an EMBL/GenBank/DDBJ whole genome shotgun (WGS) entry which is preliminary data.</text>
</comment>
<evidence type="ECO:0000313" key="2">
    <source>
        <dbReference type="EMBL" id="CAG4895570.1"/>
    </source>
</evidence>
<dbReference type="Proteomes" id="UP000789752">
    <property type="component" value="Unassembled WGS sequence"/>
</dbReference>
<gene>
    <name evidence="2" type="ORF">R54767_01965</name>
</gene>
<proteinExistence type="predicted"/>
<feature type="region of interest" description="Disordered" evidence="1">
    <location>
        <begin position="282"/>
        <end position="302"/>
    </location>
</feature>
<evidence type="ECO:0000313" key="3">
    <source>
        <dbReference type="Proteomes" id="UP000789752"/>
    </source>
</evidence>
<dbReference type="RefSeq" id="WP_228977477.1">
    <property type="nucleotide sequence ID" value="NZ_CAJQYY010000009.1"/>
</dbReference>
<protein>
    <submittedName>
        <fullName evidence="2">Uncharacterized protein</fullName>
    </submittedName>
</protein>
<evidence type="ECO:0000256" key="1">
    <source>
        <dbReference type="SAM" id="MobiDB-lite"/>
    </source>
</evidence>
<dbReference type="InterPro" id="IPR058915">
    <property type="entry name" value="AcrVA2-like"/>
</dbReference>
<keyword evidence="3" id="KW-1185">Reference proteome</keyword>